<dbReference type="Pfam" id="PF14246">
    <property type="entry name" value="TetR_C_7"/>
    <property type="match status" value="1"/>
</dbReference>
<keyword evidence="1" id="KW-0678">Repressor</keyword>
<evidence type="ECO:0000259" key="6">
    <source>
        <dbReference type="PROSITE" id="PS50977"/>
    </source>
</evidence>
<dbReference type="GO" id="GO:0000976">
    <property type="term" value="F:transcription cis-regulatory region binding"/>
    <property type="evidence" value="ECO:0007669"/>
    <property type="project" value="TreeGrafter"/>
</dbReference>
<dbReference type="SUPFAM" id="SSF46689">
    <property type="entry name" value="Homeodomain-like"/>
    <property type="match status" value="1"/>
</dbReference>
<dbReference type="InterPro" id="IPR036271">
    <property type="entry name" value="Tet_transcr_reg_TetR-rel_C_sf"/>
</dbReference>
<proteinExistence type="predicted"/>
<feature type="domain" description="HTH tetR-type" evidence="6">
    <location>
        <begin position="9"/>
        <end position="69"/>
    </location>
</feature>
<evidence type="ECO:0000256" key="1">
    <source>
        <dbReference type="ARBA" id="ARBA00022491"/>
    </source>
</evidence>
<protein>
    <submittedName>
        <fullName evidence="7">Transcriptional regulator</fullName>
    </submittedName>
</protein>
<dbReference type="PRINTS" id="PR00455">
    <property type="entry name" value="HTHTETR"/>
</dbReference>
<sequence length="206" mass="22749">MSKPLTLTERKRIAILDAAVAEFRLHGFDATSMDQIALRAEVSKRTVYNHFSSKDELFATMLMQLWNTSASTLDIAYQPNMPLVEQLTKIAAQKMSMLSDGNFLDLARVAIAATIHSPERAQEMIARLGEREENITLWIRSALADGKLKPLDPLFASSQLQGLLKASAFWPQVAMGQPVISAEKQRQIIDGAVHMFLACYGADGAV</sequence>
<dbReference type="Proteomes" id="UP000237839">
    <property type="component" value="Unassembled WGS sequence"/>
</dbReference>
<name>A0A2S9H1M5_9BURK</name>
<dbReference type="FunFam" id="1.10.10.60:FF:000141">
    <property type="entry name" value="TetR family transcriptional regulator"/>
    <property type="match status" value="1"/>
</dbReference>
<evidence type="ECO:0000313" key="8">
    <source>
        <dbReference type="Proteomes" id="UP000237839"/>
    </source>
</evidence>
<evidence type="ECO:0000256" key="5">
    <source>
        <dbReference type="PROSITE-ProRule" id="PRU00335"/>
    </source>
</evidence>
<gene>
    <name evidence="7" type="ORF">S2091_1452</name>
</gene>
<dbReference type="GO" id="GO:0003700">
    <property type="term" value="F:DNA-binding transcription factor activity"/>
    <property type="evidence" value="ECO:0007669"/>
    <property type="project" value="TreeGrafter"/>
</dbReference>
<evidence type="ECO:0000256" key="4">
    <source>
        <dbReference type="ARBA" id="ARBA00023163"/>
    </source>
</evidence>
<dbReference type="OrthoDB" id="116240at2"/>
<feature type="DNA-binding region" description="H-T-H motif" evidence="5">
    <location>
        <begin position="32"/>
        <end position="51"/>
    </location>
</feature>
<keyword evidence="4" id="KW-0804">Transcription</keyword>
<dbReference type="EMBL" id="PUGF01000005">
    <property type="protein sequence ID" value="PRC93843.1"/>
    <property type="molecule type" value="Genomic_DNA"/>
</dbReference>
<dbReference type="InterPro" id="IPR023772">
    <property type="entry name" value="DNA-bd_HTH_TetR-type_CS"/>
</dbReference>
<dbReference type="PANTHER" id="PTHR30055">
    <property type="entry name" value="HTH-TYPE TRANSCRIPTIONAL REGULATOR RUTR"/>
    <property type="match status" value="1"/>
</dbReference>
<evidence type="ECO:0000313" key="7">
    <source>
        <dbReference type="EMBL" id="PRC93843.1"/>
    </source>
</evidence>
<keyword evidence="3 5" id="KW-0238">DNA-binding</keyword>
<dbReference type="InterPro" id="IPR009057">
    <property type="entry name" value="Homeodomain-like_sf"/>
</dbReference>
<evidence type="ECO:0000256" key="2">
    <source>
        <dbReference type="ARBA" id="ARBA00023015"/>
    </source>
</evidence>
<dbReference type="InterPro" id="IPR050109">
    <property type="entry name" value="HTH-type_TetR-like_transc_reg"/>
</dbReference>
<dbReference type="RefSeq" id="WP_105531125.1">
    <property type="nucleotide sequence ID" value="NZ_PUGF01000005.1"/>
</dbReference>
<dbReference type="PROSITE" id="PS50977">
    <property type="entry name" value="HTH_TETR_2"/>
    <property type="match status" value="1"/>
</dbReference>
<accession>A0A2S9H1M5</accession>
<dbReference type="Gene3D" id="1.10.10.60">
    <property type="entry name" value="Homeodomain-like"/>
    <property type="match status" value="1"/>
</dbReference>
<evidence type="ECO:0000256" key="3">
    <source>
        <dbReference type="ARBA" id="ARBA00023125"/>
    </source>
</evidence>
<dbReference type="Pfam" id="PF00440">
    <property type="entry name" value="TetR_N"/>
    <property type="match status" value="1"/>
</dbReference>
<dbReference type="Gene3D" id="1.10.357.10">
    <property type="entry name" value="Tetracycline Repressor, domain 2"/>
    <property type="match status" value="1"/>
</dbReference>
<reference evidence="7 8" key="1">
    <citation type="submission" date="2018-02" db="EMBL/GenBank/DDBJ databases">
        <title>Solimicrobium silvestre gen. nov., sp. nov., isolated from alpine forest soil.</title>
        <authorList>
            <person name="Margesin R."/>
            <person name="Albuquerque L."/>
            <person name="Zhang D.-C."/>
            <person name="Froufe H.J.C."/>
            <person name="Severino R."/>
            <person name="Roxo I."/>
            <person name="Egas C."/>
            <person name="Da Costa M.S."/>
        </authorList>
    </citation>
    <scope>NUCLEOTIDE SEQUENCE [LARGE SCALE GENOMIC DNA]</scope>
    <source>
        <strain evidence="7 8">S20-91</strain>
    </source>
</reference>
<dbReference type="AlphaFoldDB" id="A0A2S9H1M5"/>
<organism evidence="7 8">
    <name type="scientific">Solimicrobium silvestre</name>
    <dbReference type="NCBI Taxonomy" id="2099400"/>
    <lineage>
        <taxon>Bacteria</taxon>
        <taxon>Pseudomonadati</taxon>
        <taxon>Pseudomonadota</taxon>
        <taxon>Betaproteobacteria</taxon>
        <taxon>Burkholderiales</taxon>
        <taxon>Oxalobacteraceae</taxon>
        <taxon>Solimicrobium</taxon>
    </lineage>
</organism>
<keyword evidence="2" id="KW-0805">Transcription regulation</keyword>
<dbReference type="InterPro" id="IPR039536">
    <property type="entry name" value="TetR_C_Proteobacteria"/>
</dbReference>
<keyword evidence="8" id="KW-1185">Reference proteome</keyword>
<dbReference type="SUPFAM" id="SSF48498">
    <property type="entry name" value="Tetracyclin repressor-like, C-terminal domain"/>
    <property type="match status" value="1"/>
</dbReference>
<dbReference type="InterPro" id="IPR001647">
    <property type="entry name" value="HTH_TetR"/>
</dbReference>
<dbReference type="PANTHER" id="PTHR30055:SF224">
    <property type="entry name" value="TRANSCRIPTIONAL REGULATOR TETR FAMILY"/>
    <property type="match status" value="1"/>
</dbReference>
<dbReference type="PROSITE" id="PS01081">
    <property type="entry name" value="HTH_TETR_1"/>
    <property type="match status" value="1"/>
</dbReference>
<comment type="caution">
    <text evidence="7">The sequence shown here is derived from an EMBL/GenBank/DDBJ whole genome shotgun (WGS) entry which is preliminary data.</text>
</comment>